<dbReference type="GO" id="GO:0006749">
    <property type="term" value="P:glutathione metabolic process"/>
    <property type="evidence" value="ECO:0007669"/>
    <property type="project" value="TreeGrafter"/>
</dbReference>
<dbReference type="PRINTS" id="PR00368">
    <property type="entry name" value="FADPNR"/>
</dbReference>
<dbReference type="AlphaFoldDB" id="A0AAW1RTT3"/>
<evidence type="ECO:0000256" key="7">
    <source>
        <dbReference type="ARBA" id="ARBA00023284"/>
    </source>
</evidence>
<keyword evidence="6" id="KW-1015">Disulfide bond</keyword>
<keyword evidence="12" id="KW-1185">Reference proteome</keyword>
<evidence type="ECO:0000256" key="1">
    <source>
        <dbReference type="ARBA" id="ARBA00001974"/>
    </source>
</evidence>
<feature type="domain" description="Pyridine nucleotide-disulphide oxidoreductase dimerisation" evidence="9">
    <location>
        <begin position="137"/>
        <end position="246"/>
    </location>
</feature>
<comment type="caution">
    <text evidence="11">The sequence shown here is derived from an EMBL/GenBank/DDBJ whole genome shotgun (WGS) entry which is preliminary data.</text>
</comment>
<dbReference type="Pfam" id="PF07992">
    <property type="entry name" value="Pyr_redox_2"/>
    <property type="match status" value="1"/>
</dbReference>
<dbReference type="InterPro" id="IPR016156">
    <property type="entry name" value="FAD/NAD-linked_Rdtase_dimer_sf"/>
</dbReference>
<dbReference type="SUPFAM" id="SSF55424">
    <property type="entry name" value="FAD/NAD-linked reductases, dimerisation (C-terminal) domain"/>
    <property type="match status" value="1"/>
</dbReference>
<dbReference type="GO" id="GO:0034599">
    <property type="term" value="P:cellular response to oxidative stress"/>
    <property type="evidence" value="ECO:0007669"/>
    <property type="project" value="TreeGrafter"/>
</dbReference>
<accession>A0AAW1RTT3</accession>
<evidence type="ECO:0000256" key="5">
    <source>
        <dbReference type="ARBA" id="ARBA00023002"/>
    </source>
</evidence>
<dbReference type="PRINTS" id="PR00411">
    <property type="entry name" value="PNDRDTASEI"/>
</dbReference>
<feature type="compositionally biased region" description="Basic and acidic residues" evidence="8">
    <location>
        <begin position="257"/>
        <end position="272"/>
    </location>
</feature>
<dbReference type="PANTHER" id="PTHR42737">
    <property type="entry name" value="GLUTATHIONE REDUCTASE"/>
    <property type="match status" value="1"/>
</dbReference>
<protein>
    <recommendedName>
        <fullName evidence="13">Glutathione-disulfide reductase</fullName>
    </recommendedName>
</protein>
<dbReference type="GO" id="GO:0005829">
    <property type="term" value="C:cytosol"/>
    <property type="evidence" value="ECO:0007669"/>
    <property type="project" value="TreeGrafter"/>
</dbReference>
<comment type="similarity">
    <text evidence="2">Belongs to the class-I pyridine nucleotide-disulfide oxidoreductase family.</text>
</comment>
<evidence type="ECO:0000313" key="12">
    <source>
        <dbReference type="Proteomes" id="UP001485043"/>
    </source>
</evidence>
<proteinExistence type="inferred from homology"/>
<organism evidence="11 12">
    <name type="scientific">Apatococcus fuscideae</name>
    <dbReference type="NCBI Taxonomy" id="2026836"/>
    <lineage>
        <taxon>Eukaryota</taxon>
        <taxon>Viridiplantae</taxon>
        <taxon>Chlorophyta</taxon>
        <taxon>core chlorophytes</taxon>
        <taxon>Trebouxiophyceae</taxon>
        <taxon>Chlorellales</taxon>
        <taxon>Chlorellaceae</taxon>
        <taxon>Apatococcus</taxon>
    </lineage>
</organism>
<dbReference type="EMBL" id="JALJOV010001984">
    <property type="protein sequence ID" value="KAK9837065.1"/>
    <property type="molecule type" value="Genomic_DNA"/>
</dbReference>
<evidence type="ECO:0008006" key="13">
    <source>
        <dbReference type="Google" id="ProtNLM"/>
    </source>
</evidence>
<evidence type="ECO:0000256" key="6">
    <source>
        <dbReference type="ARBA" id="ARBA00023157"/>
    </source>
</evidence>
<dbReference type="Proteomes" id="UP001485043">
    <property type="component" value="Unassembled WGS sequence"/>
</dbReference>
<comment type="cofactor">
    <cofactor evidence="1">
        <name>FAD</name>
        <dbReference type="ChEBI" id="CHEBI:57692"/>
    </cofactor>
</comment>
<dbReference type="InterPro" id="IPR004099">
    <property type="entry name" value="Pyr_nucl-diS_OxRdtase_dimer"/>
</dbReference>
<dbReference type="PANTHER" id="PTHR42737:SF2">
    <property type="entry name" value="GLUTATHIONE REDUCTASE"/>
    <property type="match status" value="1"/>
</dbReference>
<evidence type="ECO:0000259" key="9">
    <source>
        <dbReference type="Pfam" id="PF02852"/>
    </source>
</evidence>
<evidence type="ECO:0000313" key="11">
    <source>
        <dbReference type="EMBL" id="KAK9837065.1"/>
    </source>
</evidence>
<evidence type="ECO:0000256" key="2">
    <source>
        <dbReference type="ARBA" id="ARBA00007532"/>
    </source>
</evidence>
<name>A0AAW1RTT3_9CHLO</name>
<dbReference type="GO" id="GO:0005739">
    <property type="term" value="C:mitochondrion"/>
    <property type="evidence" value="ECO:0007669"/>
    <property type="project" value="TreeGrafter"/>
</dbReference>
<evidence type="ECO:0000256" key="4">
    <source>
        <dbReference type="ARBA" id="ARBA00022827"/>
    </source>
</evidence>
<dbReference type="Gene3D" id="3.30.390.30">
    <property type="match status" value="1"/>
</dbReference>
<dbReference type="InterPro" id="IPR046952">
    <property type="entry name" value="GSHR/TRXR-like"/>
</dbReference>
<evidence type="ECO:0000259" key="10">
    <source>
        <dbReference type="Pfam" id="PF07992"/>
    </source>
</evidence>
<evidence type="ECO:0000256" key="3">
    <source>
        <dbReference type="ARBA" id="ARBA00022630"/>
    </source>
</evidence>
<evidence type="ECO:0000256" key="8">
    <source>
        <dbReference type="SAM" id="MobiDB-lite"/>
    </source>
</evidence>
<dbReference type="GO" id="GO:0050660">
    <property type="term" value="F:flavin adenine dinucleotide binding"/>
    <property type="evidence" value="ECO:0007669"/>
    <property type="project" value="InterPro"/>
</dbReference>
<keyword evidence="5" id="KW-0560">Oxidoreductase</keyword>
<feature type="region of interest" description="Disordered" evidence="8">
    <location>
        <begin position="250"/>
        <end position="272"/>
    </location>
</feature>
<dbReference type="InterPro" id="IPR036188">
    <property type="entry name" value="FAD/NAD-bd_sf"/>
</dbReference>
<dbReference type="GO" id="GO:0004362">
    <property type="term" value="F:glutathione-disulfide reductase (NADPH) activity"/>
    <property type="evidence" value="ECO:0007669"/>
    <property type="project" value="TreeGrafter"/>
</dbReference>
<dbReference type="Gene3D" id="3.50.50.60">
    <property type="entry name" value="FAD/NAD(P)-binding domain"/>
    <property type="match status" value="2"/>
</dbReference>
<dbReference type="GO" id="GO:0045454">
    <property type="term" value="P:cell redox homeostasis"/>
    <property type="evidence" value="ECO:0007669"/>
    <property type="project" value="InterPro"/>
</dbReference>
<dbReference type="Pfam" id="PF02852">
    <property type="entry name" value="Pyr_redox_dim"/>
    <property type="match status" value="1"/>
</dbReference>
<dbReference type="InterPro" id="IPR023753">
    <property type="entry name" value="FAD/NAD-binding_dom"/>
</dbReference>
<keyword evidence="4" id="KW-0274">FAD</keyword>
<keyword evidence="7" id="KW-0676">Redox-active center</keyword>
<reference evidence="11 12" key="1">
    <citation type="journal article" date="2024" name="Nat. Commun.">
        <title>Phylogenomics reveals the evolutionary origins of lichenization in chlorophyte algae.</title>
        <authorList>
            <person name="Puginier C."/>
            <person name="Libourel C."/>
            <person name="Otte J."/>
            <person name="Skaloud P."/>
            <person name="Haon M."/>
            <person name="Grisel S."/>
            <person name="Petersen M."/>
            <person name="Berrin J.G."/>
            <person name="Delaux P.M."/>
            <person name="Dal Grande F."/>
            <person name="Keller J."/>
        </authorList>
    </citation>
    <scope>NUCLEOTIDE SEQUENCE [LARGE SCALE GENOMIC DNA]</scope>
    <source>
        <strain evidence="11 12">SAG 2523</strain>
    </source>
</reference>
<sequence>FDGECRERVAENMSQRGIHLYPKASPTKIVKQSNGSYSVTFKTADGESTLDGVGLVVFGTGRSPNTKNIGLEAAGVKMEKDGTVIVDKYSKTSASNIYAIGDVTNRLNLTPVAIMEGMAFAATAFGGAPTLPEHERVASAVFTQPPMATVGLSEEAAIETLAGDLDVYTSSFRPMKNTVSGREEKTFMKIIVQAATDEVVGVHMVGPDTPEIMQGVGIAVKCKATKAQFDSTVGIHPTAAEEIVTMRTKTRRVQGKARADADTNESRDYQQS</sequence>
<feature type="domain" description="FAD/NAD(P)-binding" evidence="10">
    <location>
        <begin position="1"/>
        <end position="117"/>
    </location>
</feature>
<feature type="non-terminal residue" evidence="11">
    <location>
        <position position="1"/>
    </location>
</feature>
<keyword evidence="3" id="KW-0285">Flavoprotein</keyword>
<gene>
    <name evidence="11" type="ORF">WJX84_011728</name>
</gene>
<dbReference type="SUPFAM" id="SSF51905">
    <property type="entry name" value="FAD/NAD(P)-binding domain"/>
    <property type="match status" value="1"/>
</dbReference>